<dbReference type="PROSITE" id="PS01091">
    <property type="entry name" value="TATD_3"/>
    <property type="match status" value="1"/>
</dbReference>
<dbReference type="PANTHER" id="PTHR10060">
    <property type="entry name" value="TATD FAMILY DEOXYRIBONUCLEASE"/>
    <property type="match status" value="1"/>
</dbReference>
<dbReference type="CDD" id="cd01310">
    <property type="entry name" value="TatD_DNAse"/>
    <property type="match status" value="1"/>
</dbReference>
<dbReference type="InParanoid" id="G8JSK0"/>
<dbReference type="STRING" id="931890.G8JSK0"/>
<dbReference type="PANTHER" id="PTHR10060:SF15">
    <property type="entry name" value="DEOXYRIBONUCLEASE TATDN1"/>
    <property type="match status" value="1"/>
</dbReference>
<evidence type="ECO:0000313" key="5">
    <source>
        <dbReference type="EMBL" id="AET39722.1"/>
    </source>
</evidence>
<dbReference type="HOGENOM" id="CLU_031506_1_0_1"/>
<dbReference type="InterPro" id="IPR001130">
    <property type="entry name" value="TatD-like"/>
</dbReference>
<dbReference type="Gene3D" id="3.20.20.140">
    <property type="entry name" value="Metal-dependent hydrolases"/>
    <property type="match status" value="1"/>
</dbReference>
<dbReference type="GO" id="GO:0008296">
    <property type="term" value="F:3'-5'-DNA exonuclease activity"/>
    <property type="evidence" value="ECO:0007669"/>
    <property type="project" value="EnsemblFungi"/>
</dbReference>
<sequence>MLKRAGMCKRIRYYDIGFNLSDPMYQGVYRGKRYHKADVERILERCKESRVERMLLTGSSLVEVRQTIDLVDQYESLAKGLGLGLYYTIGVHPCCVNEFVTEEMMTLAEPSNDEAMNQALDVKDVEVTRTRLVELYQLMRERQEHDGRLRAIGEIGLDYDRFYYSGKNMQLLFFKEQLKLSCMFPDIPLFLHMRNCHSDFIGILGQFVEGFPDSEDRFRLKELILDTEHKDRMLDANGYPYYKFSDVRKFVVHSFTGTPNEMEEYLALSPNCYIGMNGTSLKHDYNIDSVRRIPLDRLLLETDAPWCEIRRTHESYPYLVQGEGDMPWLKEAYPDLDQWYASVKRDKLAKLDESKWAHTMVKSRNEPCTMGQVATVIANIKNVPLDELLEQVWLTTCSVYGD</sequence>
<comment type="similarity">
    <text evidence="1">Belongs to the metallo-dependent hydrolases superfamily. TatD-type hydrolase family.</text>
</comment>
<evidence type="ECO:0000313" key="6">
    <source>
        <dbReference type="Proteomes" id="UP000006790"/>
    </source>
</evidence>
<evidence type="ECO:0000256" key="1">
    <source>
        <dbReference type="ARBA" id="ARBA00009275"/>
    </source>
</evidence>
<keyword evidence="2" id="KW-0540">Nuclease</keyword>
<dbReference type="Proteomes" id="UP000006790">
    <property type="component" value="Chromosome 4"/>
</dbReference>
<dbReference type="GeneID" id="11471659"/>
<dbReference type="GO" id="GO:0004519">
    <property type="term" value="F:endonuclease activity"/>
    <property type="evidence" value="ECO:0007669"/>
    <property type="project" value="EnsemblFungi"/>
</dbReference>
<evidence type="ECO:0000256" key="2">
    <source>
        <dbReference type="ARBA" id="ARBA00022722"/>
    </source>
</evidence>
<dbReference type="AlphaFoldDB" id="G8JSK0"/>
<organism evidence="5 6">
    <name type="scientific">Eremothecium cymbalariae (strain CBS 270.75 / DBVPG 7215 / KCTC 17166 / NRRL Y-17582)</name>
    <name type="common">Yeast</name>
    <dbReference type="NCBI Taxonomy" id="931890"/>
    <lineage>
        <taxon>Eukaryota</taxon>
        <taxon>Fungi</taxon>
        <taxon>Dikarya</taxon>
        <taxon>Ascomycota</taxon>
        <taxon>Saccharomycotina</taxon>
        <taxon>Saccharomycetes</taxon>
        <taxon>Saccharomycetales</taxon>
        <taxon>Saccharomycetaceae</taxon>
        <taxon>Eremothecium</taxon>
    </lineage>
</organism>
<dbReference type="eggNOG" id="KOG3020">
    <property type="taxonomic scope" value="Eukaryota"/>
</dbReference>
<dbReference type="InterPro" id="IPR018228">
    <property type="entry name" value="DNase_TatD-rel_CS"/>
</dbReference>
<name>G8JSK0_ERECY</name>
<dbReference type="OMA" id="YGGSQKH"/>
<keyword evidence="3" id="KW-0479">Metal-binding</keyword>
<proteinExistence type="inferred from homology"/>
<keyword evidence="6" id="KW-1185">Reference proteome</keyword>
<dbReference type="EMBL" id="CP002500">
    <property type="protein sequence ID" value="AET39722.1"/>
    <property type="molecule type" value="Genomic_DNA"/>
</dbReference>
<dbReference type="GO" id="GO:0006309">
    <property type="term" value="P:apoptotic DNA fragmentation"/>
    <property type="evidence" value="ECO:0007669"/>
    <property type="project" value="EnsemblFungi"/>
</dbReference>
<dbReference type="GO" id="GO:0034599">
    <property type="term" value="P:cellular response to oxidative stress"/>
    <property type="evidence" value="ECO:0007669"/>
    <property type="project" value="EnsemblFungi"/>
</dbReference>
<protein>
    <recommendedName>
        <fullName evidence="7">TatD related DNase</fullName>
    </recommendedName>
</protein>
<dbReference type="FunCoup" id="G8JSK0">
    <property type="interactions" value="567"/>
</dbReference>
<dbReference type="InterPro" id="IPR032466">
    <property type="entry name" value="Metal_Hydrolase"/>
</dbReference>
<evidence type="ECO:0000256" key="3">
    <source>
        <dbReference type="ARBA" id="ARBA00022723"/>
    </source>
</evidence>
<dbReference type="SUPFAM" id="SSF51556">
    <property type="entry name" value="Metallo-dependent hydrolases"/>
    <property type="match status" value="1"/>
</dbReference>
<keyword evidence="4" id="KW-0378">Hydrolase</keyword>
<gene>
    <name evidence="5" type="ordered locus">Ecym_4702</name>
</gene>
<dbReference type="InterPro" id="IPR050891">
    <property type="entry name" value="TatD-type_Hydrolase"/>
</dbReference>
<dbReference type="GO" id="GO:0046872">
    <property type="term" value="F:metal ion binding"/>
    <property type="evidence" value="ECO:0007669"/>
    <property type="project" value="UniProtKB-KW"/>
</dbReference>
<dbReference type="OrthoDB" id="6079689at2759"/>
<reference evidence="6" key="1">
    <citation type="journal article" date="2012" name="G3 (Bethesda)">
        <title>Pichia sorbitophila, an interspecies yeast hybrid reveals early steps of genome resolution following polyploidization.</title>
        <authorList>
            <person name="Leh Louis V."/>
            <person name="Despons L."/>
            <person name="Friedrich A."/>
            <person name="Martin T."/>
            <person name="Durrens P."/>
            <person name="Casaregola S."/>
            <person name="Neuveglise C."/>
            <person name="Fairhead C."/>
            <person name="Marck C."/>
            <person name="Cruz J.A."/>
            <person name="Straub M.L."/>
            <person name="Kugler V."/>
            <person name="Sacerdot C."/>
            <person name="Uzunov Z."/>
            <person name="Thierry A."/>
            <person name="Weiss S."/>
            <person name="Bleykasten C."/>
            <person name="De Montigny J."/>
            <person name="Jacques N."/>
            <person name="Jung P."/>
            <person name="Lemaire M."/>
            <person name="Mallet S."/>
            <person name="Morel G."/>
            <person name="Richard G.F."/>
            <person name="Sarkar A."/>
            <person name="Savel G."/>
            <person name="Schacherer J."/>
            <person name="Seret M.L."/>
            <person name="Talla E."/>
            <person name="Samson G."/>
            <person name="Jubin C."/>
            <person name="Poulain J."/>
            <person name="Vacherie B."/>
            <person name="Barbe V."/>
            <person name="Pelletier E."/>
            <person name="Sherman D.J."/>
            <person name="Westhof E."/>
            <person name="Weissenbach J."/>
            <person name="Baret P.V."/>
            <person name="Wincker P."/>
            <person name="Gaillardin C."/>
            <person name="Dujon B."/>
            <person name="Souciet J.L."/>
        </authorList>
    </citation>
    <scope>NUCLEOTIDE SEQUENCE [LARGE SCALE GENOMIC DNA]</scope>
    <source>
        <strain evidence="6">CBS 270.75 / DBVPG 7215 / KCTC 17166 / NRRL Y-17582</strain>
    </source>
</reference>
<evidence type="ECO:0008006" key="7">
    <source>
        <dbReference type="Google" id="ProtNLM"/>
    </source>
</evidence>
<evidence type="ECO:0000256" key="4">
    <source>
        <dbReference type="ARBA" id="ARBA00022801"/>
    </source>
</evidence>
<dbReference type="RefSeq" id="XP_003646539.1">
    <property type="nucleotide sequence ID" value="XM_003646491.1"/>
</dbReference>
<accession>G8JSK0</accession>
<dbReference type="GO" id="GO:0005829">
    <property type="term" value="C:cytosol"/>
    <property type="evidence" value="ECO:0007669"/>
    <property type="project" value="TreeGrafter"/>
</dbReference>
<dbReference type="Pfam" id="PF01026">
    <property type="entry name" value="TatD_DNase"/>
    <property type="match status" value="1"/>
</dbReference>
<dbReference type="KEGG" id="erc:Ecym_4702"/>